<dbReference type="Proteomes" id="UP001197247">
    <property type="component" value="Unassembled WGS sequence"/>
</dbReference>
<dbReference type="Gene3D" id="1.10.10.10">
    <property type="entry name" value="Winged helix-like DNA-binding domain superfamily/Winged helix DNA-binding domain"/>
    <property type="match status" value="1"/>
</dbReference>
<dbReference type="InterPro" id="IPR003018">
    <property type="entry name" value="GAF"/>
</dbReference>
<keyword evidence="2" id="KW-0418">Kinase</keyword>
<dbReference type="InterPro" id="IPR005561">
    <property type="entry name" value="ANTAR"/>
</dbReference>
<dbReference type="RefSeq" id="WP_214155916.1">
    <property type="nucleotide sequence ID" value="NZ_JAHBAY010000004.1"/>
</dbReference>
<dbReference type="EMBL" id="JAHBAY010000004">
    <property type="protein sequence ID" value="MBT0769617.1"/>
    <property type="molecule type" value="Genomic_DNA"/>
</dbReference>
<evidence type="ECO:0000256" key="3">
    <source>
        <dbReference type="ARBA" id="ARBA00023015"/>
    </source>
</evidence>
<dbReference type="SMART" id="SM01012">
    <property type="entry name" value="ANTAR"/>
    <property type="match status" value="1"/>
</dbReference>
<dbReference type="PROSITE" id="PS50921">
    <property type="entry name" value="ANTAR"/>
    <property type="match status" value="1"/>
</dbReference>
<dbReference type="SUPFAM" id="SSF52172">
    <property type="entry name" value="CheY-like"/>
    <property type="match status" value="1"/>
</dbReference>
<dbReference type="Pfam" id="PF03861">
    <property type="entry name" value="ANTAR"/>
    <property type="match status" value="1"/>
</dbReference>
<dbReference type="InterPro" id="IPR011006">
    <property type="entry name" value="CheY-like_superfamily"/>
</dbReference>
<protein>
    <submittedName>
        <fullName evidence="8">GAF and ANTAR domain-containing protein</fullName>
    </submittedName>
</protein>
<dbReference type="SUPFAM" id="SSF55781">
    <property type="entry name" value="GAF domain-like"/>
    <property type="match status" value="1"/>
</dbReference>
<comment type="caution">
    <text evidence="8">The sequence shown here is derived from an EMBL/GenBank/DDBJ whole genome shotgun (WGS) entry which is preliminary data.</text>
</comment>
<evidence type="ECO:0000256" key="5">
    <source>
        <dbReference type="SAM" id="Coils"/>
    </source>
</evidence>
<evidence type="ECO:0000256" key="6">
    <source>
        <dbReference type="SAM" id="MobiDB-lite"/>
    </source>
</evidence>
<keyword evidence="9" id="KW-1185">Reference proteome</keyword>
<dbReference type="SMART" id="SM00065">
    <property type="entry name" value="GAF"/>
    <property type="match status" value="1"/>
</dbReference>
<evidence type="ECO:0000256" key="2">
    <source>
        <dbReference type="ARBA" id="ARBA00022777"/>
    </source>
</evidence>
<dbReference type="InterPro" id="IPR029016">
    <property type="entry name" value="GAF-like_dom_sf"/>
</dbReference>
<accession>A0ABS5TEV6</accession>
<keyword evidence="3" id="KW-0805">Transcription regulation</keyword>
<dbReference type="Pfam" id="PF13185">
    <property type="entry name" value="GAF_2"/>
    <property type="match status" value="1"/>
</dbReference>
<gene>
    <name evidence="8" type="ORF">KIH74_11835</name>
</gene>
<name>A0ABS5TEV6_9ACTN</name>
<proteinExistence type="predicted"/>
<feature type="coiled-coil region" evidence="5">
    <location>
        <begin position="34"/>
        <end position="61"/>
    </location>
</feature>
<evidence type="ECO:0000256" key="4">
    <source>
        <dbReference type="ARBA" id="ARBA00023163"/>
    </source>
</evidence>
<keyword evidence="1" id="KW-0808">Transferase</keyword>
<dbReference type="Gene3D" id="3.30.450.40">
    <property type="match status" value="1"/>
</dbReference>
<evidence type="ECO:0000313" key="9">
    <source>
        <dbReference type="Proteomes" id="UP001197247"/>
    </source>
</evidence>
<keyword evidence="5" id="KW-0175">Coiled coil</keyword>
<sequence length="448" mass="48751">MTSAPELHAFLADLTVRRTRLLELGESDPHADDLRDLAERMQLADEELRVQQEELDDVSRRLTASIAENESYFQASPHARVITDLDGGVRRTNTAADQLIRRRADRPTRPIALWFEVADRGRVRNLIGRMQRCVRARQDGSAADQGMLRLPGGEPRPVVIAVTTATDVRTGAPVLRWELRPDLKTPDRPLRVVTDAPPADEPDRASFPVDRPGQLSIALAESLTSMAGQLAGCTDLDGVLKGILEGAISIVPGAQRAAITLCRRDGTEVAAGSDDAALACERAQLAGEHGRAEGPAANAVRNHATVVATIPEKTSQWPRLVTAAARADIRRVLAVPLSYGEQPLGVLSLYSAHPDAFGPAVRSVAPLVAVQGAVALHRMQREEHLQVAMRTRQHIGEAVGVLVERHRILPDEAFRRLVTASQHRNVKVRLIAEAVVQTGQDPEDIQLL</sequence>
<evidence type="ECO:0000313" key="8">
    <source>
        <dbReference type="EMBL" id="MBT0769617.1"/>
    </source>
</evidence>
<feature type="domain" description="ANTAR" evidence="7">
    <location>
        <begin position="375"/>
        <end position="436"/>
    </location>
</feature>
<keyword evidence="4" id="KW-0804">Transcription</keyword>
<feature type="region of interest" description="Disordered" evidence="6">
    <location>
        <begin position="188"/>
        <end position="210"/>
    </location>
</feature>
<reference evidence="8 9" key="1">
    <citation type="submission" date="2021-05" db="EMBL/GenBank/DDBJ databases">
        <title>Kineosporia and Streptomyces sp. nov. two new marine actinobacteria isolated from Coral.</title>
        <authorList>
            <person name="Buangrab K."/>
            <person name="Sutthacheep M."/>
            <person name="Yeemin T."/>
            <person name="Harunari E."/>
            <person name="Igarashi Y."/>
            <person name="Kanchanasin P."/>
            <person name="Tanasupawat S."/>
            <person name="Phongsopitanun W."/>
        </authorList>
    </citation>
    <scope>NUCLEOTIDE SEQUENCE [LARGE SCALE GENOMIC DNA]</scope>
    <source>
        <strain evidence="8 9">J2-2</strain>
    </source>
</reference>
<dbReference type="InterPro" id="IPR036388">
    <property type="entry name" value="WH-like_DNA-bd_sf"/>
</dbReference>
<organism evidence="8 9">
    <name type="scientific">Kineosporia corallincola</name>
    <dbReference type="NCBI Taxonomy" id="2835133"/>
    <lineage>
        <taxon>Bacteria</taxon>
        <taxon>Bacillati</taxon>
        <taxon>Actinomycetota</taxon>
        <taxon>Actinomycetes</taxon>
        <taxon>Kineosporiales</taxon>
        <taxon>Kineosporiaceae</taxon>
        <taxon>Kineosporia</taxon>
    </lineage>
</organism>
<evidence type="ECO:0000259" key="7">
    <source>
        <dbReference type="PROSITE" id="PS50921"/>
    </source>
</evidence>
<evidence type="ECO:0000256" key="1">
    <source>
        <dbReference type="ARBA" id="ARBA00022679"/>
    </source>
</evidence>